<evidence type="ECO:0000313" key="10">
    <source>
        <dbReference type="Proteomes" id="UP001150062"/>
    </source>
</evidence>
<evidence type="ECO:0000256" key="7">
    <source>
        <dbReference type="SAM" id="SignalP"/>
    </source>
</evidence>
<feature type="domain" description="EF-hand" evidence="8">
    <location>
        <begin position="266"/>
        <end position="301"/>
    </location>
</feature>
<keyword evidence="4" id="KW-0677">Repeat</keyword>
<feature type="signal peptide" evidence="7">
    <location>
        <begin position="1"/>
        <end position="19"/>
    </location>
</feature>
<keyword evidence="6" id="KW-0449">Lipoprotein</keyword>
<dbReference type="PROSITE" id="PS50222">
    <property type="entry name" value="EF_HAND_2"/>
    <property type="match status" value="3"/>
</dbReference>
<evidence type="ECO:0000256" key="2">
    <source>
        <dbReference type="ARBA" id="ARBA00022707"/>
    </source>
</evidence>
<feature type="domain" description="EF-hand" evidence="8">
    <location>
        <begin position="242"/>
        <end position="265"/>
    </location>
</feature>
<dbReference type="PANTHER" id="PTHR23055">
    <property type="entry name" value="CALCIUM BINDING PROTEINS"/>
    <property type="match status" value="1"/>
</dbReference>
<keyword evidence="5" id="KW-0106">Calcium</keyword>
<dbReference type="Gene3D" id="1.10.238.10">
    <property type="entry name" value="EF-hand"/>
    <property type="match status" value="1"/>
</dbReference>
<keyword evidence="2" id="KW-0519">Myristate</keyword>
<dbReference type="PROSITE" id="PS00018">
    <property type="entry name" value="EF_HAND_1"/>
    <property type="match status" value="2"/>
</dbReference>
<keyword evidence="10" id="KW-1185">Reference proteome</keyword>
<dbReference type="SMART" id="SM00054">
    <property type="entry name" value="EFh"/>
    <property type="match status" value="2"/>
</dbReference>
<dbReference type="EMBL" id="JAOAOG010000325">
    <property type="protein sequence ID" value="KAJ6228847.1"/>
    <property type="molecule type" value="Genomic_DNA"/>
</dbReference>
<evidence type="ECO:0000256" key="6">
    <source>
        <dbReference type="ARBA" id="ARBA00023288"/>
    </source>
</evidence>
<comment type="similarity">
    <text evidence="1">Belongs to the recoverin family.</text>
</comment>
<protein>
    <submittedName>
        <fullName evidence="9">Calcium binding protein</fullName>
    </submittedName>
</protein>
<evidence type="ECO:0000256" key="5">
    <source>
        <dbReference type="ARBA" id="ARBA00022837"/>
    </source>
</evidence>
<dbReference type="InterPro" id="IPR002048">
    <property type="entry name" value="EF_hand_dom"/>
</dbReference>
<accession>A0ABQ8X8G4</accession>
<dbReference type="InterPro" id="IPR011992">
    <property type="entry name" value="EF-hand-dom_pair"/>
</dbReference>
<evidence type="ECO:0000259" key="8">
    <source>
        <dbReference type="PROSITE" id="PS50222"/>
    </source>
</evidence>
<dbReference type="PANTHER" id="PTHR23055:SF178">
    <property type="entry name" value="NEUROCALCIN HOMOLOG"/>
    <property type="match status" value="1"/>
</dbReference>
<dbReference type="CDD" id="cd00051">
    <property type="entry name" value="EFh"/>
    <property type="match status" value="1"/>
</dbReference>
<reference evidence="9" key="1">
    <citation type="submission" date="2022-08" db="EMBL/GenBank/DDBJ databases">
        <title>Novel sulfate-reducing endosymbionts in the free-living metamonad Anaeramoeba.</title>
        <authorList>
            <person name="Jerlstrom-Hultqvist J."/>
            <person name="Cepicka I."/>
            <person name="Gallot-Lavallee L."/>
            <person name="Salas-Leiva D."/>
            <person name="Curtis B.A."/>
            <person name="Zahonova K."/>
            <person name="Pipaliya S."/>
            <person name="Dacks J."/>
            <person name="Roger A.J."/>
        </authorList>
    </citation>
    <scope>NUCLEOTIDE SEQUENCE</scope>
    <source>
        <strain evidence="9">Schooner1</strain>
    </source>
</reference>
<name>A0ABQ8X8G4_9EUKA</name>
<keyword evidence="7" id="KW-0732">Signal</keyword>
<dbReference type="InterPro" id="IPR028846">
    <property type="entry name" value="Recoverin"/>
</dbReference>
<gene>
    <name evidence="9" type="ORF">M0813_08342</name>
</gene>
<evidence type="ECO:0000313" key="9">
    <source>
        <dbReference type="EMBL" id="KAJ6228847.1"/>
    </source>
</evidence>
<dbReference type="InterPro" id="IPR018247">
    <property type="entry name" value="EF_Hand_1_Ca_BS"/>
</dbReference>
<sequence length="401" mass="45010">MKVFSFFLLLLLTVVGCYLKPAPTNDLIHVTSYNPKTDCTSNDYTDSTFINNYCYPKSTGSIYYSIQKPNVDIYYCQNSTTCSWCDKIMAYPLNQCTQEDYSDSVIYSIEKMNLKTATVVNRLSYSNTDCTYASSTSSFIQGQCYNQGGGWSLFGVVVKDTIEIVSSAQYNCIGGDSQNFPLSQCIVSSDTFKLNKKAINQIKKKIKELKGKKAEKCELTIEDFESLFDLDHEGATALHGSFDTDGNGTVEWKELLGGITVLSSDSVEQKAELLFSTWDLDGNMILDRSEVLQMLTSVITIAATVQLCDKVSDLKKKFGQNFDTQNFEDRKSVRSNLNIDKESLTEAVNSFFKQVDNDENGEISYEEFKIYCENDPNAVSAFEERIQQLTFKKKGGACSIM</sequence>
<dbReference type="Proteomes" id="UP001150062">
    <property type="component" value="Unassembled WGS sequence"/>
</dbReference>
<feature type="chain" id="PRO_5045635576" evidence="7">
    <location>
        <begin position="20"/>
        <end position="401"/>
    </location>
</feature>
<evidence type="ECO:0000256" key="4">
    <source>
        <dbReference type="ARBA" id="ARBA00022737"/>
    </source>
</evidence>
<dbReference type="Pfam" id="PF13202">
    <property type="entry name" value="EF-hand_5"/>
    <property type="match status" value="1"/>
</dbReference>
<dbReference type="PROSITE" id="PS51257">
    <property type="entry name" value="PROKAR_LIPOPROTEIN"/>
    <property type="match status" value="1"/>
</dbReference>
<keyword evidence="3" id="KW-0479">Metal-binding</keyword>
<dbReference type="SUPFAM" id="SSF47473">
    <property type="entry name" value="EF-hand"/>
    <property type="match status" value="1"/>
</dbReference>
<organism evidence="9 10">
    <name type="scientific">Anaeramoeba flamelloides</name>
    <dbReference type="NCBI Taxonomy" id="1746091"/>
    <lineage>
        <taxon>Eukaryota</taxon>
        <taxon>Metamonada</taxon>
        <taxon>Anaeramoebidae</taxon>
        <taxon>Anaeramoeba</taxon>
    </lineage>
</organism>
<proteinExistence type="inferred from homology"/>
<evidence type="ECO:0000256" key="3">
    <source>
        <dbReference type="ARBA" id="ARBA00022723"/>
    </source>
</evidence>
<feature type="domain" description="EF-hand" evidence="8">
    <location>
        <begin position="343"/>
        <end position="378"/>
    </location>
</feature>
<evidence type="ECO:0000256" key="1">
    <source>
        <dbReference type="ARBA" id="ARBA00006049"/>
    </source>
</evidence>
<comment type="caution">
    <text evidence="9">The sequence shown here is derived from an EMBL/GenBank/DDBJ whole genome shotgun (WGS) entry which is preliminary data.</text>
</comment>